<evidence type="ECO:0000313" key="1">
    <source>
        <dbReference type="EMBL" id="VXC30199.1"/>
    </source>
</evidence>
<proteinExistence type="predicted"/>
<evidence type="ECO:0000313" key="2">
    <source>
        <dbReference type="Proteomes" id="UP000437562"/>
    </source>
</evidence>
<accession>A0A653XJD1</accession>
<sequence>MLNIAVGNPGSAVKRIGYRNFPVPEQVGFIDPIEVVPRYSITYIVLYMHICV</sequence>
<gene>
    <name evidence="1" type="ORF">BACI71_30515</name>
</gene>
<dbReference type="Proteomes" id="UP000437562">
    <property type="component" value="Unassembled WGS sequence"/>
</dbReference>
<name>A0A653XJD1_BACMY</name>
<protein>
    <submittedName>
        <fullName evidence="1">Uncharacterized protein</fullName>
    </submittedName>
</protein>
<reference evidence="1 2" key="1">
    <citation type="submission" date="2019-10" db="EMBL/GenBank/DDBJ databases">
        <authorList>
            <person name="Karimi E."/>
        </authorList>
    </citation>
    <scope>NUCLEOTIDE SEQUENCE [LARGE SCALE GENOMIC DNA]</scope>
    <source>
        <strain evidence="1">Bacillus sp. 71</strain>
    </source>
</reference>
<dbReference type="AlphaFoldDB" id="A0A653XJD1"/>
<dbReference type="EMBL" id="CABWMC010000023">
    <property type="protein sequence ID" value="VXC30199.1"/>
    <property type="molecule type" value="Genomic_DNA"/>
</dbReference>
<organism evidence="1 2">
    <name type="scientific">Bacillus mycoides</name>
    <dbReference type="NCBI Taxonomy" id="1405"/>
    <lineage>
        <taxon>Bacteria</taxon>
        <taxon>Bacillati</taxon>
        <taxon>Bacillota</taxon>
        <taxon>Bacilli</taxon>
        <taxon>Bacillales</taxon>
        <taxon>Bacillaceae</taxon>
        <taxon>Bacillus</taxon>
        <taxon>Bacillus cereus group</taxon>
    </lineage>
</organism>